<dbReference type="PANTHER" id="PTHR10877">
    <property type="entry name" value="POLYCYSTIN FAMILY MEMBER"/>
    <property type="match status" value="1"/>
</dbReference>
<dbReference type="GO" id="GO:0016020">
    <property type="term" value="C:membrane"/>
    <property type="evidence" value="ECO:0007669"/>
    <property type="project" value="UniProtKB-SubCell"/>
</dbReference>
<comment type="subcellular location">
    <subcellularLocation>
        <location evidence="1">Membrane</location>
        <topology evidence="1">Multi-pass membrane protein</topology>
    </subcellularLocation>
</comment>
<accession>I7MLN1</accession>
<feature type="region of interest" description="Disordered" evidence="5">
    <location>
        <begin position="569"/>
        <end position="669"/>
    </location>
</feature>
<evidence type="ECO:0000256" key="4">
    <source>
        <dbReference type="ARBA" id="ARBA00023136"/>
    </source>
</evidence>
<feature type="compositionally biased region" description="Polar residues" evidence="5">
    <location>
        <begin position="641"/>
        <end position="651"/>
    </location>
</feature>
<feature type="transmembrane region" description="Helical" evidence="6">
    <location>
        <begin position="438"/>
        <end position="460"/>
    </location>
</feature>
<sequence>MNQKNQQDKQDDALLEKQRIQQEEQDKIEKQKLIDGQLSTKETTCYCAQLVITIILVVALFQDHRIQDGYQIVEGLDDFIGISNLTEQSLMSFNSLFTNKISVAIKNIYNSKNKNLTLTYNPQQHNTLQSILDAQPNYQESQYRIQFLRTFNLFLGMRIRIDLRTIDDNEFVSNFFQVLSQNQILLIEPGGYQDQAAKLQIILQSNQDNLIQTDNYIDMFFTSELDVGVVNNLLEFIQIQLSDIKTYQVTIDVFSVNLIRQMIVQQTRVFTESDQGALNYYQQDQVAIFLNIKGNTSPANTLYASYLIKIFYLCCVSLQILISFVLKVLGMIVNFITTKIFIFDKFLIINLILQSVVVSYLSTWLQLFSTYNSLNQSTFQSFSDFDHYANYMSAYNGDRFFSIIVLTIQTIALVQLINQKIPSFNIIYYSLLNSSRDLFLLMIFIVIMLVAFSVVGTIIFSATQISFYSEITGTLFELFKFIFQYGVLEELVNINTGTGIVFGLIFILFFNFILIPYLYSVIIVNYNSIREAMSITTEAITAIESEKQFQFLIKIFNLITFASPQQVMQQKQKDEEKKKQIKEKDKQSLENLSVHDKQSPDKRIKGGFQSHIDPNYSYSVNSPRKNRLGNETPVTPEKAKSSFQKNTSMRGSQIFDDAHSSTSRKNSRSQTMINFGKKNNQIQVHGNSQEYGNTQQGPEVKMKWKQQLQFNFKQLGLNFYGFIPAKVEVQTRQQRQDEIVQKIEQLKFEKKKEKISIQKKRAKTARENIKLTIIHIYFLIVLIFMGSEQLLYDQCYKINKAIDNYYRNTQITVLQGLVSQQITFDTVSEINHLYAWIEYVFLPPLTPQFSTNSYSDRIDQYNLIFAEFPARMTIRRTVMHQNSDFQFYNTTSNKMNDLPLYIQTAGDMSPSSGYSDEYQQDFYGPITLNEYYYIRPGPKTTPYQEGGFVQYFTTKQTQNYLYLLTIYRDQIINHDTGTVVLECIFYNKFDDLYSYAIINFDITTSGYINKKISVNSFIVDLYSSDRLTRIVWEVLFFIQILIYFLQFKRDFSAIFMNEEMKALTPLDPELEKKNYVLYLLNYHIEEGEYSLVGLVKQFLTRTLKLAQRILMSLQIYCQQTTANIFLILGQILALIVIIFYLTYACNTDRINFDRNKSANSYQLIGQFSDFASQMGKYSAVMSILMFVQFMRILFYFGFSGKLALVLDVISNANLDVFFFLIIFFILLSAFGLISIVLFGSEISQFQDFPNCIIELLSWLSGVQSFPSENFSASATEYIFYIIFLIIMQLILLRMFIAILDGYFIQKISDKDDQTKGIIDLLLDLLHTYYEQIRNNSQEKQQDEVEEQEKTNKGIAFIKKAKDCLWRYFNKGLLFFLQIYFSDEETEKLEKRIGLQTQQEEAIKLEINFQENDESEQNISQQTINDKLLDLQTYMKEKHNDKDTQKDILDKKDKSSINFWMMLLSDSLQTTTNKQLNFTEYDKKGNILYLNEYRQIEYKMENYQNGVQTIINLPDDEENIMQSPGKNVKDNTTKFSSKISRVQTNMIGNQARKSVLILDENEKPLIKYGKKQIKKDIEQMKKRNRNIHIEYNQEWRSLFDSKIMNEIIESLSGKVYLYEVKNKKNKLFVEEISNLIETWNFDGLLNSIYRTAEYIILSKSKKKNEFKLISHLFYCLLYFFYNLKCVQFDQEKNQKININKIIDFDPFDDDKEIQEAQFNLSARDVSTYLNNVDQQQDYGITYQNIQNTPQNQNMSFEMINIQKEQKPAHISNPQTSQLKKREGKVGVIMSLNDANSKHKLPQKTQKALSQIELLKVFKRCELLFSLWKQTSLSDKVHLWFGSDFINPYLPHYLKSILWHNSNFLKETFYPFQKQCDFDLDKFIQGPEVSSYEIQNLWLYFDNYVPPQAQGVVNDEEKKEKQQNNQKNASGEANQKDNINQEIKPLIDLKKKLQMEENGDLDTFQINEIKEMHLLFIQMFVRDETDRVGVLYKKDTMQEKYNFLKSYKKVKNDHKMVIFHLMTLEEKMRLTFLNMDDVVSKFEFLMIIEESYESVMNIIKLDKDLNDEMRQWIFDFYYNFAQYNSYHTAYKVKKQFQAYTEKSEDVFQYIRDLERTIIRLDQLIEDNIKILKQYI</sequence>
<feature type="transmembrane region" description="Helical" evidence="6">
    <location>
        <begin position="1277"/>
        <end position="1299"/>
    </location>
</feature>
<feature type="compositionally biased region" description="Polar residues" evidence="5">
    <location>
        <begin position="660"/>
        <end position="669"/>
    </location>
</feature>
<dbReference type="STRING" id="312017.I7MLN1"/>
<feature type="transmembrane region" description="Helical" evidence="6">
    <location>
        <begin position="769"/>
        <end position="787"/>
    </location>
</feature>
<keyword evidence="4 6" id="KW-0472">Membrane</keyword>
<feature type="transmembrane region" description="Helical" evidence="6">
    <location>
        <begin position="1121"/>
        <end position="1143"/>
    </location>
</feature>
<feature type="transmembrane region" description="Helical" evidence="6">
    <location>
        <begin position="400"/>
        <end position="417"/>
    </location>
</feature>
<dbReference type="eggNOG" id="ENOG502SJKP">
    <property type="taxonomic scope" value="Eukaryota"/>
</dbReference>
<feature type="domain" description="Polycystin cation channel PKD1/PKD2" evidence="7">
    <location>
        <begin position="1122"/>
        <end position="1303"/>
    </location>
</feature>
<name>I7MLN1_TETTS</name>
<organism evidence="8 9">
    <name type="scientific">Tetrahymena thermophila (strain SB210)</name>
    <dbReference type="NCBI Taxonomy" id="312017"/>
    <lineage>
        <taxon>Eukaryota</taxon>
        <taxon>Sar</taxon>
        <taxon>Alveolata</taxon>
        <taxon>Ciliophora</taxon>
        <taxon>Intramacronucleata</taxon>
        <taxon>Oligohymenophorea</taxon>
        <taxon>Hymenostomatida</taxon>
        <taxon>Tetrahymenina</taxon>
        <taxon>Tetrahymenidae</taxon>
        <taxon>Tetrahymena</taxon>
    </lineage>
</organism>
<evidence type="ECO:0000256" key="3">
    <source>
        <dbReference type="ARBA" id="ARBA00022989"/>
    </source>
</evidence>
<evidence type="ECO:0000313" key="9">
    <source>
        <dbReference type="Proteomes" id="UP000009168"/>
    </source>
</evidence>
<dbReference type="RefSeq" id="XP_001022983.2">
    <property type="nucleotide sequence ID" value="XM_001022983.2"/>
</dbReference>
<protein>
    <submittedName>
        <fullName evidence="8">Cation channel family transporter</fullName>
    </submittedName>
</protein>
<evidence type="ECO:0000256" key="1">
    <source>
        <dbReference type="ARBA" id="ARBA00004141"/>
    </source>
</evidence>
<dbReference type="GO" id="GO:0050982">
    <property type="term" value="P:detection of mechanical stimulus"/>
    <property type="evidence" value="ECO:0007669"/>
    <property type="project" value="TreeGrafter"/>
</dbReference>
<evidence type="ECO:0000256" key="5">
    <source>
        <dbReference type="SAM" id="MobiDB-lite"/>
    </source>
</evidence>
<reference evidence="9" key="1">
    <citation type="journal article" date="2006" name="PLoS Biol.">
        <title>Macronuclear genome sequence of the ciliate Tetrahymena thermophila, a model eukaryote.</title>
        <authorList>
            <person name="Eisen J.A."/>
            <person name="Coyne R.S."/>
            <person name="Wu M."/>
            <person name="Wu D."/>
            <person name="Thiagarajan M."/>
            <person name="Wortman J.R."/>
            <person name="Badger J.H."/>
            <person name="Ren Q."/>
            <person name="Amedeo P."/>
            <person name="Jones K.M."/>
            <person name="Tallon L.J."/>
            <person name="Delcher A.L."/>
            <person name="Salzberg S.L."/>
            <person name="Silva J.C."/>
            <person name="Haas B.J."/>
            <person name="Majoros W.H."/>
            <person name="Farzad M."/>
            <person name="Carlton J.M."/>
            <person name="Smith R.K. Jr."/>
            <person name="Garg J."/>
            <person name="Pearlman R.E."/>
            <person name="Karrer K.M."/>
            <person name="Sun L."/>
            <person name="Manning G."/>
            <person name="Elde N.C."/>
            <person name="Turkewitz A.P."/>
            <person name="Asai D.J."/>
            <person name="Wilkes D.E."/>
            <person name="Wang Y."/>
            <person name="Cai H."/>
            <person name="Collins K."/>
            <person name="Stewart B.A."/>
            <person name="Lee S.R."/>
            <person name="Wilamowska K."/>
            <person name="Weinberg Z."/>
            <person name="Ruzzo W.L."/>
            <person name="Wloga D."/>
            <person name="Gaertig J."/>
            <person name="Frankel J."/>
            <person name="Tsao C.-C."/>
            <person name="Gorovsky M.A."/>
            <person name="Keeling P.J."/>
            <person name="Waller R.F."/>
            <person name="Patron N.J."/>
            <person name="Cherry J.M."/>
            <person name="Stover N.A."/>
            <person name="Krieger C.J."/>
            <person name="del Toro C."/>
            <person name="Ryder H.F."/>
            <person name="Williamson S.C."/>
            <person name="Barbeau R.A."/>
            <person name="Hamilton E.P."/>
            <person name="Orias E."/>
        </authorList>
    </citation>
    <scope>NUCLEOTIDE SEQUENCE [LARGE SCALE GENOMIC DNA]</scope>
    <source>
        <strain evidence="9">SB210</strain>
    </source>
</reference>
<feature type="transmembrane region" description="Helical" evidence="6">
    <location>
        <begin position="1216"/>
        <end position="1238"/>
    </location>
</feature>
<dbReference type="Proteomes" id="UP000009168">
    <property type="component" value="Unassembled WGS sequence"/>
</dbReference>
<dbReference type="InParanoid" id="I7MLN1"/>
<feature type="transmembrane region" description="Helical" evidence="6">
    <location>
        <begin position="1177"/>
        <end position="1196"/>
    </location>
</feature>
<evidence type="ECO:0000313" key="8">
    <source>
        <dbReference type="EMBL" id="EAS02738.2"/>
    </source>
</evidence>
<feature type="compositionally biased region" description="Basic and acidic residues" evidence="5">
    <location>
        <begin position="571"/>
        <end position="604"/>
    </location>
</feature>
<dbReference type="PANTHER" id="PTHR10877:SF183">
    <property type="entry name" value="AT14535P-RELATED"/>
    <property type="match status" value="1"/>
</dbReference>
<proteinExistence type="predicted"/>
<feature type="transmembrane region" description="Helical" evidence="6">
    <location>
        <begin position="347"/>
        <end position="367"/>
    </location>
</feature>
<dbReference type="OrthoDB" id="10692470at2759"/>
<feature type="transmembrane region" description="Helical" evidence="6">
    <location>
        <begin position="310"/>
        <end position="335"/>
    </location>
</feature>
<keyword evidence="2 6" id="KW-0812">Transmembrane</keyword>
<keyword evidence="9" id="KW-1185">Reference proteome</keyword>
<evidence type="ECO:0000259" key="7">
    <source>
        <dbReference type="Pfam" id="PF08016"/>
    </source>
</evidence>
<dbReference type="InterPro" id="IPR051223">
    <property type="entry name" value="Polycystin"/>
</dbReference>
<keyword evidence="3 6" id="KW-1133">Transmembrane helix</keyword>
<dbReference type="GeneID" id="7836207"/>
<dbReference type="EMBL" id="GG662523">
    <property type="protein sequence ID" value="EAS02738.2"/>
    <property type="molecule type" value="Genomic_DNA"/>
</dbReference>
<dbReference type="KEGG" id="tet:TTHERM_00348280"/>
<dbReference type="GO" id="GO:0005262">
    <property type="term" value="F:calcium channel activity"/>
    <property type="evidence" value="ECO:0007669"/>
    <property type="project" value="TreeGrafter"/>
</dbReference>
<dbReference type="Pfam" id="PF08016">
    <property type="entry name" value="PKD_channel"/>
    <property type="match status" value="1"/>
</dbReference>
<dbReference type="InterPro" id="IPR013122">
    <property type="entry name" value="PKD1_2_channel"/>
</dbReference>
<gene>
    <name evidence="8" type="ORF">TTHERM_00348280</name>
</gene>
<feature type="transmembrane region" description="Helical" evidence="6">
    <location>
        <begin position="1030"/>
        <end position="1047"/>
    </location>
</feature>
<feature type="region of interest" description="Disordered" evidence="5">
    <location>
        <begin position="1912"/>
        <end position="1935"/>
    </location>
</feature>
<feature type="transmembrane region" description="Helical" evidence="6">
    <location>
        <begin position="500"/>
        <end position="524"/>
    </location>
</feature>
<evidence type="ECO:0000256" key="6">
    <source>
        <dbReference type="SAM" id="Phobius"/>
    </source>
</evidence>
<evidence type="ECO:0000256" key="2">
    <source>
        <dbReference type="ARBA" id="ARBA00022692"/>
    </source>
</evidence>